<evidence type="ECO:0000313" key="2">
    <source>
        <dbReference type="Proteomes" id="UP000192790"/>
    </source>
</evidence>
<evidence type="ECO:0000313" key="1">
    <source>
        <dbReference type="EMBL" id="SMC37913.1"/>
    </source>
</evidence>
<dbReference type="RefSeq" id="WP_084233207.1">
    <property type="nucleotide sequence ID" value="NZ_FWXW01000001.1"/>
</dbReference>
<dbReference type="Proteomes" id="UP000192790">
    <property type="component" value="Unassembled WGS sequence"/>
</dbReference>
<proteinExistence type="predicted"/>
<organism evidence="1 2">
    <name type="scientific">Papillibacter cinnamivorans DSM 12816</name>
    <dbReference type="NCBI Taxonomy" id="1122930"/>
    <lineage>
        <taxon>Bacteria</taxon>
        <taxon>Bacillati</taxon>
        <taxon>Bacillota</taxon>
        <taxon>Clostridia</taxon>
        <taxon>Eubacteriales</taxon>
        <taxon>Oscillospiraceae</taxon>
        <taxon>Papillibacter</taxon>
    </lineage>
</organism>
<dbReference type="AlphaFoldDB" id="A0A1W1YP50"/>
<accession>A0A1W1YP50</accession>
<keyword evidence="2" id="KW-1185">Reference proteome</keyword>
<name>A0A1W1YP50_9FIRM</name>
<dbReference type="OrthoDB" id="9801625at2"/>
<dbReference type="EMBL" id="FWXW01000001">
    <property type="protein sequence ID" value="SMC37913.1"/>
    <property type="molecule type" value="Genomic_DNA"/>
</dbReference>
<protein>
    <submittedName>
        <fullName evidence="1">Uncharacterized protein</fullName>
    </submittedName>
</protein>
<sequence>MKVGVKFCGHCAMHMDMTVLYGALRLALPEIEFAYASASEKWDLLLILNACPVACAGRPVFDGPVITVSPVAVDGWPVEPENLLEELAKRLKNAENRY</sequence>
<gene>
    <name evidence="1" type="ORF">SAMN02745168_0575</name>
</gene>
<reference evidence="1 2" key="1">
    <citation type="submission" date="2017-04" db="EMBL/GenBank/DDBJ databases">
        <authorList>
            <person name="Afonso C.L."/>
            <person name="Miller P.J."/>
            <person name="Scott M.A."/>
            <person name="Spackman E."/>
            <person name="Goraichik I."/>
            <person name="Dimitrov K.M."/>
            <person name="Suarez D.L."/>
            <person name="Swayne D.E."/>
        </authorList>
    </citation>
    <scope>NUCLEOTIDE SEQUENCE [LARGE SCALE GENOMIC DNA]</scope>
    <source>
        <strain evidence="1 2">DSM 12816</strain>
    </source>
</reference>
<dbReference type="STRING" id="1122930.SAMN02745168_0575"/>